<protein>
    <submittedName>
        <fullName evidence="1">Uncharacterized protein</fullName>
    </submittedName>
</protein>
<evidence type="ECO:0000313" key="2">
    <source>
        <dbReference type="Proteomes" id="UP000753196"/>
    </source>
</evidence>
<dbReference type="Proteomes" id="UP000753196">
    <property type="component" value="Unassembled WGS sequence"/>
</dbReference>
<gene>
    <name evidence="1" type="ORF">HY221_02205</name>
</gene>
<comment type="caution">
    <text evidence="1">The sequence shown here is derived from an EMBL/GenBank/DDBJ whole genome shotgun (WGS) entry which is preliminary data.</text>
</comment>
<dbReference type="AlphaFoldDB" id="A0A932QYE3"/>
<reference evidence="1" key="1">
    <citation type="submission" date="2020-07" db="EMBL/GenBank/DDBJ databases">
        <title>Huge and variable diversity of episymbiotic CPR bacteria and DPANN archaea in groundwater ecosystems.</title>
        <authorList>
            <person name="He C.Y."/>
            <person name="Keren R."/>
            <person name="Whittaker M."/>
            <person name="Farag I.F."/>
            <person name="Doudna J."/>
            <person name="Cate J.H.D."/>
            <person name="Banfield J.F."/>
        </authorList>
    </citation>
    <scope>NUCLEOTIDE SEQUENCE</scope>
    <source>
        <strain evidence="1">NC_groundwater_973_Pr1_S-0.2um_54_13</strain>
    </source>
</reference>
<organism evidence="1 2">
    <name type="scientific">Candidatus Sungiibacteriota bacterium</name>
    <dbReference type="NCBI Taxonomy" id="2750080"/>
    <lineage>
        <taxon>Bacteria</taxon>
        <taxon>Candidatus Sungiibacteriota</taxon>
    </lineage>
</organism>
<name>A0A932QYE3_9BACT</name>
<accession>A0A932QYE3</accession>
<evidence type="ECO:0000313" key="1">
    <source>
        <dbReference type="EMBL" id="MBI3631126.1"/>
    </source>
</evidence>
<proteinExistence type="predicted"/>
<sequence length="328" mass="34621">MQDNVIADIEGNFTQYCSGGVTGLLKITGIVQPGTTQTRNVAQGSLTVNNPGSVVYYAYPQCDFKSGSAKISSAGYCVRINPGATLTMNPYVILNTTGTWSMQCKLYASLSSDCSAANVHDTSSSVSFDTFSNDIYVKDVSGSCNQGAVGCVVRTSKEDSCVQCYLNNNPCTLVNQTGDKSLFSCNYVPGNFTLTGKVTSSQTCTPVDPISKSIVTRCAICGDGIVDKNIGEQCEPPNTDNNHYVTQTSGVLCSGRQSGIRDAFGYCNSQCRAVPDNASFSCNAGVCGAECSPGQVRAVIVEKQEGSCQCLQQCDVNSCTFNSCDCTP</sequence>
<dbReference type="EMBL" id="JACQCR010000051">
    <property type="protein sequence ID" value="MBI3631126.1"/>
    <property type="molecule type" value="Genomic_DNA"/>
</dbReference>